<proteinExistence type="predicted"/>
<name>A0A6J7BZQ1_9ZZZZ</name>
<dbReference type="InterPro" id="IPR036661">
    <property type="entry name" value="Luciferase-like_sf"/>
</dbReference>
<sequence length="65" mass="6866">MHPDMAEANRLPTSRVVGAAADVVAELLALASRTGADELMVTSVAYDLDARVRSIELLAEAWALA</sequence>
<accession>A0A6J7BZQ1</accession>
<dbReference type="Gene3D" id="3.20.20.30">
    <property type="entry name" value="Luciferase-like domain"/>
    <property type="match status" value="1"/>
</dbReference>
<dbReference type="AlphaFoldDB" id="A0A6J7BZQ1"/>
<dbReference type="SUPFAM" id="SSF51679">
    <property type="entry name" value="Bacterial luciferase-like"/>
    <property type="match status" value="1"/>
</dbReference>
<gene>
    <name evidence="1" type="ORF">UFOPK3267_01477</name>
</gene>
<reference evidence="1" key="1">
    <citation type="submission" date="2020-05" db="EMBL/GenBank/DDBJ databases">
        <authorList>
            <person name="Chiriac C."/>
            <person name="Salcher M."/>
            <person name="Ghai R."/>
            <person name="Kavagutti S V."/>
        </authorList>
    </citation>
    <scope>NUCLEOTIDE SEQUENCE</scope>
</reference>
<dbReference type="GO" id="GO:0016705">
    <property type="term" value="F:oxidoreductase activity, acting on paired donors, with incorporation or reduction of molecular oxygen"/>
    <property type="evidence" value="ECO:0007669"/>
    <property type="project" value="InterPro"/>
</dbReference>
<protein>
    <submittedName>
        <fullName evidence="1">Unannotated protein</fullName>
    </submittedName>
</protein>
<organism evidence="1">
    <name type="scientific">freshwater metagenome</name>
    <dbReference type="NCBI Taxonomy" id="449393"/>
    <lineage>
        <taxon>unclassified sequences</taxon>
        <taxon>metagenomes</taxon>
        <taxon>ecological metagenomes</taxon>
    </lineage>
</organism>
<dbReference type="EMBL" id="CAFBIY010000077">
    <property type="protein sequence ID" value="CAB4851312.1"/>
    <property type="molecule type" value="Genomic_DNA"/>
</dbReference>
<evidence type="ECO:0000313" key="1">
    <source>
        <dbReference type="EMBL" id="CAB4851312.1"/>
    </source>
</evidence>